<dbReference type="Proteomes" id="UP001566132">
    <property type="component" value="Unassembled WGS sequence"/>
</dbReference>
<evidence type="ECO:0000313" key="3">
    <source>
        <dbReference type="EMBL" id="KAL1490818.1"/>
    </source>
</evidence>
<dbReference type="FunFam" id="3.30.420.40:FF:000058">
    <property type="entry name" value="Putative actin-related protein 5"/>
    <property type="match status" value="1"/>
</dbReference>
<dbReference type="GO" id="GO:0060255">
    <property type="term" value="P:regulation of macromolecule metabolic process"/>
    <property type="evidence" value="ECO:0007669"/>
    <property type="project" value="UniProtKB-ARBA"/>
</dbReference>
<comment type="similarity">
    <text evidence="1">Belongs to the actin family.</text>
</comment>
<keyword evidence="2" id="KW-0175">Coiled coil</keyword>
<dbReference type="FunFam" id="3.30.420.40:FF:000237">
    <property type="entry name" value="Actin-related protein 5"/>
    <property type="match status" value="1"/>
</dbReference>
<dbReference type="AlphaFoldDB" id="A0ABD1E837"/>
<reference evidence="3 4" key="1">
    <citation type="submission" date="2024-05" db="EMBL/GenBank/DDBJ databases">
        <title>Genetic variation in Jamaican populations of the coffee berry borer (Hypothenemus hampei).</title>
        <authorList>
            <person name="Errbii M."/>
            <person name="Myrie A."/>
        </authorList>
    </citation>
    <scope>NUCLEOTIDE SEQUENCE [LARGE SCALE GENOMIC DNA]</scope>
    <source>
        <strain evidence="3">JA-Hopewell-2020-01-JO</strain>
        <tissue evidence="3">Whole body</tissue>
    </source>
</reference>
<dbReference type="FunFam" id="3.90.640.10:FF:000016">
    <property type="entry name" value="ARP5 actin-related protein 5 homolog"/>
    <property type="match status" value="1"/>
</dbReference>
<proteinExistence type="inferred from homology"/>
<dbReference type="InterPro" id="IPR043129">
    <property type="entry name" value="ATPase_NBD"/>
</dbReference>
<comment type="caution">
    <text evidence="3">The sequence shown here is derived from an EMBL/GenBank/DDBJ whole genome shotgun (WGS) entry which is preliminary data.</text>
</comment>
<name>A0ABD1E837_HYPHA</name>
<evidence type="ECO:0000313" key="4">
    <source>
        <dbReference type="Proteomes" id="UP001566132"/>
    </source>
</evidence>
<feature type="coiled-coil region" evidence="2">
    <location>
        <begin position="350"/>
        <end position="391"/>
    </location>
</feature>
<dbReference type="Pfam" id="PF00022">
    <property type="entry name" value="Actin"/>
    <property type="match status" value="2"/>
</dbReference>
<dbReference type="InterPro" id="IPR004000">
    <property type="entry name" value="Actin"/>
</dbReference>
<dbReference type="CDD" id="cd10211">
    <property type="entry name" value="ASKHA_NBD_Arp5"/>
    <property type="match status" value="1"/>
</dbReference>
<evidence type="ECO:0008006" key="5">
    <source>
        <dbReference type="Google" id="ProtNLM"/>
    </source>
</evidence>
<dbReference type="SUPFAM" id="SSF53067">
    <property type="entry name" value="Actin-like ATPase domain"/>
    <property type="match status" value="2"/>
</dbReference>
<dbReference type="Gene3D" id="3.90.640.10">
    <property type="entry name" value="Actin, Chain A, domain 4"/>
    <property type="match status" value="1"/>
</dbReference>
<keyword evidence="4" id="KW-1185">Reference proteome</keyword>
<dbReference type="PANTHER" id="PTHR11937">
    <property type="entry name" value="ACTIN"/>
    <property type="match status" value="1"/>
</dbReference>
<accession>A0ABD1E837</accession>
<gene>
    <name evidence="3" type="ORF">ABEB36_013448</name>
</gene>
<protein>
    <recommendedName>
        <fullName evidence="5">Actin-related protein 5</fullName>
    </recommendedName>
</protein>
<dbReference type="Gene3D" id="3.30.420.40">
    <property type="match status" value="2"/>
</dbReference>
<evidence type="ECO:0000256" key="1">
    <source>
        <dbReference type="RuleBase" id="RU000487"/>
    </source>
</evidence>
<evidence type="ECO:0000256" key="2">
    <source>
        <dbReference type="SAM" id="Coils"/>
    </source>
</evidence>
<organism evidence="3 4">
    <name type="scientific">Hypothenemus hampei</name>
    <name type="common">Coffee berry borer</name>
    <dbReference type="NCBI Taxonomy" id="57062"/>
    <lineage>
        <taxon>Eukaryota</taxon>
        <taxon>Metazoa</taxon>
        <taxon>Ecdysozoa</taxon>
        <taxon>Arthropoda</taxon>
        <taxon>Hexapoda</taxon>
        <taxon>Insecta</taxon>
        <taxon>Pterygota</taxon>
        <taxon>Neoptera</taxon>
        <taxon>Endopterygota</taxon>
        <taxon>Coleoptera</taxon>
        <taxon>Polyphaga</taxon>
        <taxon>Cucujiformia</taxon>
        <taxon>Curculionidae</taxon>
        <taxon>Scolytinae</taxon>
        <taxon>Hypothenemus</taxon>
    </lineage>
</organism>
<sequence length="669" mass="77015">MDILQFIDAKTVPDIIHTYSGNYRKNSTPIIIDNGSYMCKVGWATDDEPLLQFRNLIAKPRRERSKKDTVEIPQSPQLQVGNDIVNIEAVRFQLKTQFDRNIVTHFEAQEHLFDYMFNHLGIDTEEEVPHPILCTESILNPNTSRQLMSELLFECYNIPSLNYGVDSLLGYHHYYVNDQEHLKDALIVSLGYQCCHIIPVLDNQTIFENIRRLNTGGFHIINFLHRLLQLKYPVHTTAITLSRAEEILHRLCKVAVDYKEELGRWSGAEYYEKNVKKIQLPFTVSAVTTAVTLEQQKERKRELARRLVEINARKREERLAEDEEKIGQLLDIKEMIERGADKQTVERTLIDFQIKNVSELEKNILQLNNKIEKTKQKILAAANNVETENEEPPPKQSKYSKMAFESDKELSLFLQNIRKMRQEILTKKMVRKQRKQDMAKRRTAAGQERMRIISQLAKKEKGNDDFGMRDEDWDIYKTISKDGGDSDSEAENEKLFEFDEILRAHEPSEAGESAQPGEAHQLHIGVEMYRGPELLFKPYMIGSHEAGLSEVIAYVLSLCDIESQLKLASNVVIVGGLANLPGLKDRILTDLISVRPFQSMVDVHSMETPNLASWYGARTFSRSDEFKNTSITKKMYQEFGAEYFKIHKASNPYFPSPNAHNPTGESDNA</sequence>
<dbReference type="SMART" id="SM00268">
    <property type="entry name" value="ACTIN"/>
    <property type="match status" value="1"/>
</dbReference>
<dbReference type="EMBL" id="JBDJPC010000010">
    <property type="protein sequence ID" value="KAL1490818.1"/>
    <property type="molecule type" value="Genomic_DNA"/>
</dbReference>